<name>A0AA40RUA9_STUST</name>
<accession>A0AA40RUA9</accession>
<feature type="transmembrane region" description="Helical" evidence="1">
    <location>
        <begin position="96"/>
        <end position="115"/>
    </location>
</feature>
<reference evidence="2" key="1">
    <citation type="submission" date="2020-02" db="EMBL/GenBank/DDBJ databases">
        <title>Synteny-based analysis reveals conserved mechanism for high triclosan tolerance in Pseudomonas, as well as instances of horizontal transfer.</title>
        <authorList>
            <person name="Mcfarland A.G."/>
            <person name="Bertucci H.K."/>
            <person name="Litmann E."/>
            <person name="Shen J."/>
            <person name="Huttenhower C."/>
            <person name="Hartmann E.M."/>
        </authorList>
    </citation>
    <scope>NUCLEOTIDE SEQUENCE</scope>
    <source>
        <strain evidence="2">109A1</strain>
    </source>
</reference>
<keyword evidence="1" id="KW-1133">Transmembrane helix</keyword>
<evidence type="ECO:0000313" key="2">
    <source>
        <dbReference type="EMBL" id="MBA1306156.1"/>
    </source>
</evidence>
<protein>
    <submittedName>
        <fullName evidence="2">Uncharacterized protein</fullName>
    </submittedName>
</protein>
<dbReference type="EMBL" id="JAAMRD010000015">
    <property type="protein sequence ID" value="MBA1306156.1"/>
    <property type="molecule type" value="Genomic_DNA"/>
</dbReference>
<dbReference type="Proteomes" id="UP001138621">
    <property type="component" value="Unassembled WGS sequence"/>
</dbReference>
<comment type="caution">
    <text evidence="2">The sequence shown here is derived from an EMBL/GenBank/DDBJ whole genome shotgun (WGS) entry which is preliminary data.</text>
</comment>
<dbReference type="RefSeq" id="WP_181121841.1">
    <property type="nucleotide sequence ID" value="NZ_JAAMRD010000015.1"/>
</dbReference>
<dbReference type="AlphaFoldDB" id="A0AA40RUA9"/>
<evidence type="ECO:0000256" key="1">
    <source>
        <dbReference type="SAM" id="Phobius"/>
    </source>
</evidence>
<sequence>MSSRDLVKCQCCGKMMVPTTIFSRGLYGGWGWRIGGGRPVSNCCPFCLSENWEDGKVNLRNTTGFRLLALVLSFLFILTGVAILKFTNERYFGGHMPNIFGLIPILGGFVFGWWFSKI</sequence>
<keyword evidence="1" id="KW-0812">Transmembrane</keyword>
<gene>
    <name evidence="2" type="ORF">G7024_17330</name>
</gene>
<proteinExistence type="predicted"/>
<keyword evidence="1" id="KW-0472">Membrane</keyword>
<feature type="transmembrane region" description="Helical" evidence="1">
    <location>
        <begin position="65"/>
        <end position="84"/>
    </location>
</feature>
<evidence type="ECO:0000313" key="3">
    <source>
        <dbReference type="Proteomes" id="UP001138621"/>
    </source>
</evidence>
<organism evidence="2 3">
    <name type="scientific">Stutzerimonas stutzeri</name>
    <name type="common">Pseudomonas stutzeri</name>
    <dbReference type="NCBI Taxonomy" id="316"/>
    <lineage>
        <taxon>Bacteria</taxon>
        <taxon>Pseudomonadati</taxon>
        <taxon>Pseudomonadota</taxon>
        <taxon>Gammaproteobacteria</taxon>
        <taxon>Pseudomonadales</taxon>
        <taxon>Pseudomonadaceae</taxon>
        <taxon>Stutzerimonas</taxon>
    </lineage>
</organism>